<accession>A0A2I0QTN2</accession>
<comment type="caution">
    <text evidence="2">The sequence shown here is derived from an EMBL/GenBank/DDBJ whole genome shotgun (WGS) entry which is preliminary data.</text>
</comment>
<sequence length="120" mass="14132">MNVFYAAMISLFLLSVYDFWMKKITGIKRRRESINSSQEKTESVLLIIFAFIFIAAIAILQENLFSLFNFFIFLGAYGLIIQLINFSFEMKYAPQEKRYLRLIPDKMLFVTFILVMLNSV</sequence>
<protein>
    <recommendedName>
        <fullName evidence="4">DUF4181 domain-containing protein</fullName>
    </recommendedName>
</protein>
<feature type="transmembrane region" description="Helical" evidence="1">
    <location>
        <begin position="67"/>
        <end position="87"/>
    </location>
</feature>
<keyword evidence="1" id="KW-0812">Transmembrane</keyword>
<feature type="transmembrane region" description="Helical" evidence="1">
    <location>
        <begin position="6"/>
        <end position="22"/>
    </location>
</feature>
<organism evidence="2 3">
    <name type="scientific">Halalkalibacillus sediminis</name>
    <dbReference type="NCBI Taxonomy" id="2018042"/>
    <lineage>
        <taxon>Bacteria</taxon>
        <taxon>Bacillati</taxon>
        <taxon>Bacillota</taxon>
        <taxon>Bacilli</taxon>
        <taxon>Bacillales</taxon>
        <taxon>Bacillaceae</taxon>
        <taxon>Halalkalibacillus</taxon>
    </lineage>
</organism>
<dbReference type="EMBL" id="PJNH01000002">
    <property type="protein sequence ID" value="PKR77686.1"/>
    <property type="molecule type" value="Genomic_DNA"/>
</dbReference>
<proteinExistence type="predicted"/>
<feature type="transmembrane region" description="Helical" evidence="1">
    <location>
        <begin position="43"/>
        <end position="61"/>
    </location>
</feature>
<dbReference type="RefSeq" id="WP_101331294.1">
    <property type="nucleotide sequence ID" value="NZ_PJNH01000002.1"/>
</dbReference>
<evidence type="ECO:0008006" key="4">
    <source>
        <dbReference type="Google" id="ProtNLM"/>
    </source>
</evidence>
<keyword evidence="1" id="KW-1133">Transmembrane helix</keyword>
<evidence type="ECO:0000256" key="1">
    <source>
        <dbReference type="SAM" id="Phobius"/>
    </source>
</evidence>
<evidence type="ECO:0000313" key="3">
    <source>
        <dbReference type="Proteomes" id="UP000243524"/>
    </source>
</evidence>
<dbReference type="Proteomes" id="UP000243524">
    <property type="component" value="Unassembled WGS sequence"/>
</dbReference>
<reference evidence="2 3" key="1">
    <citation type="submission" date="2017-06" db="EMBL/GenBank/DDBJ databases">
        <title>the draft geome sequence of Illustriluteabacillus marina B3227.</title>
        <authorList>
            <person name="He R.-H."/>
            <person name="Du Z.-J."/>
        </authorList>
    </citation>
    <scope>NUCLEOTIDE SEQUENCE [LARGE SCALE GENOMIC DNA]</scope>
    <source>
        <strain evidence="2 3">B3227</strain>
    </source>
</reference>
<gene>
    <name evidence="2" type="ORF">CEY16_07065</name>
</gene>
<keyword evidence="3" id="KW-1185">Reference proteome</keyword>
<name>A0A2I0QTN2_9BACI</name>
<keyword evidence="1" id="KW-0472">Membrane</keyword>
<evidence type="ECO:0000313" key="2">
    <source>
        <dbReference type="EMBL" id="PKR77686.1"/>
    </source>
</evidence>
<dbReference type="AlphaFoldDB" id="A0A2I0QTN2"/>